<evidence type="ECO:0000313" key="7">
    <source>
        <dbReference type="EMBL" id="HEF65545.1"/>
    </source>
</evidence>
<dbReference type="GO" id="GO:0008360">
    <property type="term" value="P:regulation of cell shape"/>
    <property type="evidence" value="ECO:0007669"/>
    <property type="project" value="UniProtKB-KW"/>
</dbReference>
<comment type="caution">
    <text evidence="7">The sequence shown here is derived from an EMBL/GenBank/DDBJ whole genome shotgun (WGS) entry which is preliminary data.</text>
</comment>
<dbReference type="InterPro" id="IPR055342">
    <property type="entry name" value="MreC_beta-barrel_core"/>
</dbReference>
<dbReference type="Gene3D" id="2.40.10.350">
    <property type="entry name" value="Rod shape-determining protein MreC, domain 2"/>
    <property type="match status" value="1"/>
</dbReference>
<evidence type="ECO:0000256" key="4">
    <source>
        <dbReference type="ARBA" id="ARBA00032089"/>
    </source>
</evidence>
<gene>
    <name evidence="7" type="ORF">ENP47_08120</name>
</gene>
<comment type="similarity">
    <text evidence="1 5">Belongs to the MreC family.</text>
</comment>
<evidence type="ECO:0000259" key="6">
    <source>
        <dbReference type="Pfam" id="PF04085"/>
    </source>
</evidence>
<dbReference type="InterPro" id="IPR007221">
    <property type="entry name" value="MreC"/>
</dbReference>
<dbReference type="AlphaFoldDB" id="A0A7C1G3Z4"/>
<sequence length="272" mass="29695">MPVTLRRASLLILTVVMVLAAVVLLDRQQRLTTVKAPLVALVTEAQRLLAPALGRVSFPTWASDDELRQEVERLRSERDALLAEVAKLRQAQQELEQLRAQLRFQQEHPGLQLVPARVIGYDPEQPQRVLIIDQGADAGIRVGMAVLNPSVMVGIVTRVESDRAQVTVLTDPSIQLGARLLDSGAEGIVYGRGWRENGSLEFRHLPPDTPVRQGELVVTSGRTAGIPPGLVIGVVTGGTRQVAEDELRLTVRPLVEFRSLESVSVLLGQASQ</sequence>
<dbReference type="Pfam" id="PF04085">
    <property type="entry name" value="MreC"/>
    <property type="match status" value="1"/>
</dbReference>
<dbReference type="PIRSF" id="PIRSF038471">
    <property type="entry name" value="MreC"/>
    <property type="match status" value="1"/>
</dbReference>
<reference evidence="7" key="1">
    <citation type="journal article" date="2020" name="mSystems">
        <title>Genome- and Community-Level Interaction Insights into Carbon Utilization and Element Cycling Functions of Hydrothermarchaeota in Hydrothermal Sediment.</title>
        <authorList>
            <person name="Zhou Z."/>
            <person name="Liu Y."/>
            <person name="Xu W."/>
            <person name="Pan J."/>
            <person name="Luo Z.H."/>
            <person name="Li M."/>
        </authorList>
    </citation>
    <scope>NUCLEOTIDE SEQUENCE [LARGE SCALE GENOMIC DNA]</scope>
    <source>
        <strain evidence="7">SpSt-222</strain>
    </source>
</reference>
<dbReference type="InterPro" id="IPR042177">
    <property type="entry name" value="Cell/Rod_1"/>
</dbReference>
<feature type="domain" description="Rod shape-determining protein MreC beta-barrel core" evidence="6">
    <location>
        <begin position="118"/>
        <end position="266"/>
    </location>
</feature>
<dbReference type="GO" id="GO:0005886">
    <property type="term" value="C:plasma membrane"/>
    <property type="evidence" value="ECO:0007669"/>
    <property type="project" value="TreeGrafter"/>
</dbReference>
<dbReference type="InterPro" id="IPR042175">
    <property type="entry name" value="Cell/Rod_MreC_2"/>
</dbReference>
<evidence type="ECO:0000256" key="3">
    <source>
        <dbReference type="ARBA" id="ARBA00022960"/>
    </source>
</evidence>
<evidence type="ECO:0000256" key="5">
    <source>
        <dbReference type="PIRNR" id="PIRNR038471"/>
    </source>
</evidence>
<accession>A0A7C1G3Z4</accession>
<protein>
    <recommendedName>
        <fullName evidence="2 5">Cell shape-determining protein MreC</fullName>
    </recommendedName>
    <alternativeName>
        <fullName evidence="4 5">Cell shape protein MreC</fullName>
    </alternativeName>
</protein>
<dbReference type="PANTHER" id="PTHR34138">
    <property type="entry name" value="CELL SHAPE-DETERMINING PROTEIN MREC"/>
    <property type="match status" value="1"/>
</dbReference>
<evidence type="ECO:0000256" key="1">
    <source>
        <dbReference type="ARBA" id="ARBA00009369"/>
    </source>
</evidence>
<dbReference type="PANTHER" id="PTHR34138:SF1">
    <property type="entry name" value="CELL SHAPE-DETERMINING PROTEIN MREC"/>
    <property type="match status" value="1"/>
</dbReference>
<dbReference type="EMBL" id="DSJL01000011">
    <property type="protein sequence ID" value="HEF65545.1"/>
    <property type="molecule type" value="Genomic_DNA"/>
</dbReference>
<comment type="function">
    <text evidence="5">Involved in formation and maintenance of cell shape.</text>
</comment>
<keyword evidence="3 5" id="KW-0133">Cell shape</keyword>
<evidence type="ECO:0000256" key="2">
    <source>
        <dbReference type="ARBA" id="ARBA00013855"/>
    </source>
</evidence>
<proteinExistence type="inferred from homology"/>
<name>A0A7C1G3Z4_THERO</name>
<dbReference type="Gene3D" id="2.40.10.340">
    <property type="entry name" value="Rod shape-determining protein MreC, domain 1"/>
    <property type="match status" value="1"/>
</dbReference>
<organism evidence="7">
    <name type="scientific">Thermomicrobium roseum</name>
    <dbReference type="NCBI Taxonomy" id="500"/>
    <lineage>
        <taxon>Bacteria</taxon>
        <taxon>Pseudomonadati</taxon>
        <taxon>Thermomicrobiota</taxon>
        <taxon>Thermomicrobia</taxon>
        <taxon>Thermomicrobiales</taxon>
        <taxon>Thermomicrobiaceae</taxon>
        <taxon>Thermomicrobium</taxon>
    </lineage>
</organism>